<keyword evidence="8" id="KW-1185">Reference proteome</keyword>
<feature type="region of interest" description="Disordered" evidence="5">
    <location>
        <begin position="1"/>
        <end position="88"/>
    </location>
</feature>
<dbReference type="OrthoDB" id="26679at2759"/>
<dbReference type="VEuPathDB" id="AmoebaDB:NfTy_019930"/>
<dbReference type="GO" id="GO:0005634">
    <property type="term" value="C:nucleus"/>
    <property type="evidence" value="ECO:0007669"/>
    <property type="project" value="TreeGrafter"/>
</dbReference>
<evidence type="ECO:0000256" key="1">
    <source>
        <dbReference type="ARBA" id="ARBA00004173"/>
    </source>
</evidence>
<feature type="compositionally biased region" description="Low complexity" evidence="5">
    <location>
        <begin position="17"/>
        <end position="50"/>
    </location>
</feature>
<evidence type="ECO:0000256" key="2">
    <source>
        <dbReference type="ARBA" id="ARBA00009540"/>
    </source>
</evidence>
<evidence type="ECO:0000313" key="7">
    <source>
        <dbReference type="EMBL" id="KAF0982390.1"/>
    </source>
</evidence>
<evidence type="ECO:0000256" key="3">
    <source>
        <dbReference type="ARBA" id="ARBA00023128"/>
    </source>
</evidence>
<dbReference type="PANTHER" id="PTHR23354:SF62">
    <property type="entry name" value="MUSTARD, ISOFORM V"/>
    <property type="match status" value="1"/>
</dbReference>
<proteinExistence type="inferred from homology"/>
<dbReference type="RefSeq" id="XP_044567103.1">
    <property type="nucleotide sequence ID" value="XM_044701716.1"/>
</dbReference>
<reference evidence="7 8" key="1">
    <citation type="journal article" date="2019" name="Sci. Rep.">
        <title>Nanopore sequencing improves the draft genome of the human pathogenic amoeba Naegleria fowleri.</title>
        <authorList>
            <person name="Liechti N."/>
            <person name="Schurch N."/>
            <person name="Bruggmann R."/>
            <person name="Wittwer M."/>
        </authorList>
    </citation>
    <scope>NUCLEOTIDE SEQUENCE [LARGE SCALE GENOMIC DNA]</scope>
    <source>
        <strain evidence="7 8">ATCC 30894</strain>
    </source>
</reference>
<organism evidence="7 8">
    <name type="scientific">Naegleria fowleri</name>
    <name type="common">Brain eating amoeba</name>
    <dbReference type="NCBI Taxonomy" id="5763"/>
    <lineage>
        <taxon>Eukaryota</taxon>
        <taxon>Discoba</taxon>
        <taxon>Heterolobosea</taxon>
        <taxon>Tetramitia</taxon>
        <taxon>Eutetramitia</taxon>
        <taxon>Vahlkampfiidae</taxon>
        <taxon>Naegleria</taxon>
    </lineage>
</organism>
<keyword evidence="3" id="KW-0496">Mitochondrion</keyword>
<name>A0A6A5C9I9_NAEFO</name>
<dbReference type="PANTHER" id="PTHR23354">
    <property type="entry name" value="NUCLEOLAR PROTEIN 7/ESTROGEN RECEPTOR COACTIVATOR-RELATED"/>
    <property type="match status" value="1"/>
</dbReference>
<dbReference type="Pfam" id="PF07534">
    <property type="entry name" value="TLD"/>
    <property type="match status" value="1"/>
</dbReference>
<dbReference type="AlphaFoldDB" id="A0A6A5C9I9"/>
<evidence type="ECO:0000313" key="8">
    <source>
        <dbReference type="Proteomes" id="UP000444721"/>
    </source>
</evidence>
<feature type="compositionally biased region" description="Polar residues" evidence="5">
    <location>
        <begin position="52"/>
        <end position="77"/>
    </location>
</feature>
<feature type="domain" description="TLDc" evidence="6">
    <location>
        <begin position="103"/>
        <end position="287"/>
    </location>
</feature>
<accession>A0A6A5C9I9</accession>
<dbReference type="Proteomes" id="UP000444721">
    <property type="component" value="Unassembled WGS sequence"/>
</dbReference>
<dbReference type="GO" id="GO:0005739">
    <property type="term" value="C:mitochondrion"/>
    <property type="evidence" value="ECO:0007669"/>
    <property type="project" value="UniProtKB-SubCell"/>
</dbReference>
<sequence length="352" mass="39007">MGNQGSSHHHHAKTSTEKVSSTTTPTSLNRTETVVSPNSNTTNNSNGVSSIPLEQTPISSSELPNNDTPQQETPEANTQPSTPFSSSSSYYFDAPQLLGESEILIGDEGNSIAQQIRASLPLEQKLHNQWTMLYSNKKNGASIATFAEIVMYHGPMLIIIKDMENNIFGAFTSISLEKKSSFYGNSNCFLFKVDTEENNENSEAKKIVKVFPASGKNENYVYFNFGNKYNPYNGLAFGGRIGCFSLCIEQDWRFGKTCGDLITYSFSPQLSSDSEFEINVIECWIFPLSESVQIDLRYRAKAKQSKQALGEGNAAEIFIMKQAGIMSSDHDHIRETAYQKDTPNSSNNNVNN</sequence>
<feature type="compositionally biased region" description="Low complexity" evidence="5">
    <location>
        <begin position="78"/>
        <end position="88"/>
    </location>
</feature>
<dbReference type="InterPro" id="IPR006571">
    <property type="entry name" value="TLDc_dom"/>
</dbReference>
<dbReference type="GeneID" id="68118535"/>
<protein>
    <recommendedName>
        <fullName evidence="4">Oxidation resistance protein 1</fullName>
    </recommendedName>
</protein>
<dbReference type="OMA" id="AEIFIMK"/>
<evidence type="ECO:0000259" key="6">
    <source>
        <dbReference type="PROSITE" id="PS51886"/>
    </source>
</evidence>
<evidence type="ECO:0000256" key="4">
    <source>
        <dbReference type="ARBA" id="ARBA00040604"/>
    </source>
</evidence>
<comment type="caution">
    <text evidence="7">The sequence shown here is derived from an EMBL/GenBank/DDBJ whole genome shotgun (WGS) entry which is preliminary data.</text>
</comment>
<dbReference type="SMART" id="SM00584">
    <property type="entry name" value="TLDc"/>
    <property type="match status" value="1"/>
</dbReference>
<dbReference type="VEuPathDB" id="AmoebaDB:NF0035270"/>
<dbReference type="EMBL" id="VFQX01000009">
    <property type="protein sequence ID" value="KAF0982390.1"/>
    <property type="molecule type" value="Genomic_DNA"/>
</dbReference>
<comment type="subcellular location">
    <subcellularLocation>
        <location evidence="1">Mitochondrion</location>
    </subcellularLocation>
</comment>
<evidence type="ECO:0000256" key="5">
    <source>
        <dbReference type="SAM" id="MobiDB-lite"/>
    </source>
</evidence>
<gene>
    <name evidence="7" type="ORF">FDP41_011320</name>
</gene>
<comment type="similarity">
    <text evidence="2">Belongs to the OXR1 family.</text>
</comment>
<dbReference type="PROSITE" id="PS51886">
    <property type="entry name" value="TLDC"/>
    <property type="match status" value="1"/>
</dbReference>
<dbReference type="VEuPathDB" id="AmoebaDB:FDP41_011320"/>
<dbReference type="GO" id="GO:0006979">
    <property type="term" value="P:response to oxidative stress"/>
    <property type="evidence" value="ECO:0007669"/>
    <property type="project" value="TreeGrafter"/>
</dbReference>